<comment type="caution">
    <text evidence="15">The sequence shown here is derived from an EMBL/GenBank/DDBJ whole genome shotgun (WGS) entry which is preliminary data.</text>
</comment>
<dbReference type="EMBL" id="PZJH01000010">
    <property type="protein sequence ID" value="RAK43716.1"/>
    <property type="molecule type" value="Genomic_DNA"/>
</dbReference>
<keyword evidence="7 12" id="KW-0328">Glycosyltransferase</keyword>
<evidence type="ECO:0000313" key="15">
    <source>
        <dbReference type="EMBL" id="RAK43716.1"/>
    </source>
</evidence>
<dbReference type="PANTHER" id="PTHR32179:SF3">
    <property type="entry name" value="NICOTINATE-NUCLEOTIDE PYROPHOSPHORYLASE [CARBOXYLATING]"/>
    <property type="match status" value="1"/>
</dbReference>
<dbReference type="GO" id="GO:0005737">
    <property type="term" value="C:cytoplasm"/>
    <property type="evidence" value="ECO:0007669"/>
    <property type="project" value="TreeGrafter"/>
</dbReference>
<dbReference type="AlphaFoldDB" id="A0A327ZN64"/>
<dbReference type="InterPro" id="IPR004393">
    <property type="entry name" value="NadC"/>
</dbReference>
<keyword evidence="16" id="KW-1185">Reference proteome</keyword>
<evidence type="ECO:0000256" key="8">
    <source>
        <dbReference type="ARBA" id="ARBA00022679"/>
    </source>
</evidence>
<evidence type="ECO:0000256" key="9">
    <source>
        <dbReference type="ARBA" id="ARBA00033102"/>
    </source>
</evidence>
<keyword evidence="6" id="KW-0662">Pyridine nucleotide biosynthesis</keyword>
<comment type="function">
    <text evidence="1">Involved in the catabolism of quinolinic acid (QA).</text>
</comment>
<dbReference type="InterPro" id="IPR022412">
    <property type="entry name" value="Quinolinate_PRibosylTrfase_N"/>
</dbReference>
<evidence type="ECO:0000313" key="16">
    <source>
        <dbReference type="Proteomes" id="UP000249808"/>
    </source>
</evidence>
<dbReference type="Pfam" id="PF01729">
    <property type="entry name" value="QRPTase_C"/>
    <property type="match status" value="1"/>
</dbReference>
<feature type="domain" description="Quinolinate phosphoribosyl transferase C-terminal" evidence="13">
    <location>
        <begin position="107"/>
        <end position="270"/>
    </location>
</feature>
<evidence type="ECO:0000256" key="4">
    <source>
        <dbReference type="ARBA" id="ARBA00011218"/>
    </source>
</evidence>
<dbReference type="NCBIfam" id="TIGR00078">
    <property type="entry name" value="nadC"/>
    <property type="match status" value="1"/>
</dbReference>
<comment type="subunit">
    <text evidence="4">Hexamer formed by 3 homodimers.</text>
</comment>
<feature type="domain" description="Quinolinate phosphoribosyl transferase N-terminal" evidence="14">
    <location>
        <begin position="25"/>
        <end position="105"/>
    </location>
</feature>
<keyword evidence="8 12" id="KW-0808">Transferase</keyword>
<dbReference type="FunFam" id="3.20.20.70:FF:000030">
    <property type="entry name" value="Nicotinate-nucleotide pyrophosphorylase, carboxylating"/>
    <property type="match status" value="1"/>
</dbReference>
<organism evidence="15 16">
    <name type="scientific">Macrococcus epidermidis</name>
    <dbReference type="NCBI Taxonomy" id="1902580"/>
    <lineage>
        <taxon>Bacteria</taxon>
        <taxon>Bacillati</taxon>
        <taxon>Bacillota</taxon>
        <taxon>Bacilli</taxon>
        <taxon>Bacillales</taxon>
        <taxon>Staphylococcaceae</taxon>
        <taxon>Macrococcus</taxon>
    </lineage>
</organism>
<dbReference type="EC" id="2.4.2.19" evidence="5"/>
<evidence type="ECO:0000259" key="14">
    <source>
        <dbReference type="Pfam" id="PF02749"/>
    </source>
</evidence>
<evidence type="ECO:0000256" key="10">
    <source>
        <dbReference type="ARBA" id="ARBA00047445"/>
    </source>
</evidence>
<evidence type="ECO:0000256" key="1">
    <source>
        <dbReference type="ARBA" id="ARBA00003237"/>
    </source>
</evidence>
<dbReference type="PANTHER" id="PTHR32179">
    <property type="entry name" value="NICOTINATE-NUCLEOTIDE PYROPHOSPHORYLASE [CARBOXYLATING]"/>
    <property type="match status" value="1"/>
</dbReference>
<comment type="similarity">
    <text evidence="3 12">Belongs to the NadC/ModD family.</text>
</comment>
<proteinExistence type="inferred from homology"/>
<comment type="pathway">
    <text evidence="2">Cofactor biosynthesis; NAD(+) biosynthesis; nicotinate D-ribonucleotide from quinolinate: step 1/1.</text>
</comment>
<dbReference type="GO" id="GO:0034213">
    <property type="term" value="P:quinolinate catabolic process"/>
    <property type="evidence" value="ECO:0007669"/>
    <property type="project" value="TreeGrafter"/>
</dbReference>
<dbReference type="InterPro" id="IPR002638">
    <property type="entry name" value="Quinolinate_PRibosylTrfase_C"/>
</dbReference>
<evidence type="ECO:0000259" key="13">
    <source>
        <dbReference type="Pfam" id="PF01729"/>
    </source>
</evidence>
<comment type="catalytic activity">
    <reaction evidence="10">
        <text>nicotinate beta-D-ribonucleotide + CO2 + diphosphate = quinolinate + 5-phospho-alpha-D-ribose 1-diphosphate + 2 H(+)</text>
        <dbReference type="Rhea" id="RHEA:12733"/>
        <dbReference type="ChEBI" id="CHEBI:15378"/>
        <dbReference type="ChEBI" id="CHEBI:16526"/>
        <dbReference type="ChEBI" id="CHEBI:29959"/>
        <dbReference type="ChEBI" id="CHEBI:33019"/>
        <dbReference type="ChEBI" id="CHEBI:57502"/>
        <dbReference type="ChEBI" id="CHEBI:58017"/>
        <dbReference type="EC" id="2.4.2.19"/>
    </reaction>
</comment>
<dbReference type="FunFam" id="3.90.1170.20:FF:000001">
    <property type="entry name" value="Nicotinate-nucleotide diphosphorylase (Carboxylating)"/>
    <property type="match status" value="1"/>
</dbReference>
<dbReference type="InterPro" id="IPR036068">
    <property type="entry name" value="Nicotinate_pribotase-like_C"/>
</dbReference>
<dbReference type="InterPro" id="IPR013785">
    <property type="entry name" value="Aldolase_TIM"/>
</dbReference>
<dbReference type="SUPFAM" id="SSF54675">
    <property type="entry name" value="Nicotinate/Quinolinate PRTase N-terminal domain-like"/>
    <property type="match status" value="1"/>
</dbReference>
<dbReference type="Gene3D" id="3.90.1170.20">
    <property type="entry name" value="Quinolinate phosphoribosyl transferase, N-terminal domain"/>
    <property type="match status" value="1"/>
</dbReference>
<dbReference type="InterPro" id="IPR027277">
    <property type="entry name" value="NadC/ModD"/>
</dbReference>
<evidence type="ECO:0000256" key="12">
    <source>
        <dbReference type="PIRNR" id="PIRNR006250"/>
    </source>
</evidence>
<evidence type="ECO:0000256" key="5">
    <source>
        <dbReference type="ARBA" id="ARBA00011944"/>
    </source>
</evidence>
<dbReference type="SUPFAM" id="SSF51690">
    <property type="entry name" value="Nicotinate/Quinolinate PRTase C-terminal domain-like"/>
    <property type="match status" value="1"/>
</dbReference>
<evidence type="ECO:0000256" key="7">
    <source>
        <dbReference type="ARBA" id="ARBA00022676"/>
    </source>
</evidence>
<accession>A0A327ZN64</accession>
<dbReference type="Gene3D" id="3.20.20.70">
    <property type="entry name" value="Aldolase class I"/>
    <property type="match status" value="1"/>
</dbReference>
<evidence type="ECO:0000256" key="6">
    <source>
        <dbReference type="ARBA" id="ARBA00022642"/>
    </source>
</evidence>
<dbReference type="PIRSF" id="PIRSF006250">
    <property type="entry name" value="NadC_ModD"/>
    <property type="match status" value="1"/>
</dbReference>
<evidence type="ECO:0000256" key="2">
    <source>
        <dbReference type="ARBA" id="ARBA00004893"/>
    </source>
</evidence>
<protein>
    <recommendedName>
        <fullName evidence="11">Probable nicotinate-nucleotide pyrophosphorylase [carboxylating]</fullName>
        <ecNumber evidence="5">2.4.2.19</ecNumber>
    </recommendedName>
    <alternativeName>
        <fullName evidence="9">Quinolinate phosphoribosyltransferase [decarboxylating]</fullName>
    </alternativeName>
</protein>
<dbReference type="InterPro" id="IPR037128">
    <property type="entry name" value="Quinolinate_PRibosylTase_N_sf"/>
</dbReference>
<dbReference type="Proteomes" id="UP000249808">
    <property type="component" value="Unassembled WGS sequence"/>
</dbReference>
<name>A0A327ZN64_9STAP</name>
<evidence type="ECO:0000256" key="11">
    <source>
        <dbReference type="ARBA" id="ARBA00069173"/>
    </source>
</evidence>
<dbReference type="UniPathway" id="UPA00253">
    <property type="reaction ID" value="UER00331"/>
</dbReference>
<dbReference type="Pfam" id="PF02749">
    <property type="entry name" value="QRPTase_N"/>
    <property type="match status" value="1"/>
</dbReference>
<gene>
    <name evidence="15" type="primary">nadC</name>
    <name evidence="15" type="ORF">BHU61_12510</name>
</gene>
<sequence length="277" mass="30703">MNLIRLEQKLRDFMDEDLSYGDLSSAIFDNNTTGTMQLIAKEDGYFCGEDVILRGFNILDKCDVVCFKHDGDTLHKGEVIAKISGKVKHLLQAERTVLNMIQRMSGITTETKRYIEKIAHTSAQVTDTRKTTPGLGMFEKYAVRIAGASNHRRNLNDGIMLKDNHIAFMGSIEAAMQSANALRGHMDKVEIEIEDEEMLKAAIKAQADIIMFDNCTPEFIKAHIHLVPDHIITEASGGINIDTIKAYAEAGVDYISVGKLFHGANALDISGKVDIDD</sequence>
<dbReference type="GO" id="GO:0004514">
    <property type="term" value="F:nicotinate-nucleotide diphosphorylase (carboxylating) activity"/>
    <property type="evidence" value="ECO:0007669"/>
    <property type="project" value="UniProtKB-EC"/>
</dbReference>
<dbReference type="RefSeq" id="WP_111717359.1">
    <property type="nucleotide sequence ID" value="NZ_JBHSSR010000010.1"/>
</dbReference>
<dbReference type="CDD" id="cd01572">
    <property type="entry name" value="QPRTase"/>
    <property type="match status" value="1"/>
</dbReference>
<reference evidence="15 16" key="1">
    <citation type="journal article" date="2018" name="Front. Microbiol.">
        <title>Description and Comparative Genomics of Macrococcus caseolyticus subsp. hominis subsp. nov., Macrococcus goetzii sp. nov., Macrococcus epidermidis sp. nov., and Macrococcus bohemicus sp. nov., Novel Macrococci From Human Clinical Material With Virulence Potential and Suspected Uptake of Foreign DNA by Natural Transformation.</title>
        <authorList>
            <person name="Maslanova I."/>
            <person name="Wertheimer Z."/>
            <person name="Sedlacek I."/>
            <person name="Svec P."/>
            <person name="Indrakova A."/>
            <person name="Kovarovic V."/>
            <person name="Schumann P."/>
            <person name="Sproer C."/>
            <person name="Kralova S."/>
            <person name="Sedo O."/>
            <person name="Kristofova L."/>
            <person name="Vrbovska V."/>
            <person name="Fuzik T."/>
            <person name="Petras P."/>
            <person name="Zdrahal Z."/>
            <person name="Ruzickova V."/>
            <person name="Doskar J."/>
            <person name="Pantucek R."/>
        </authorList>
    </citation>
    <scope>NUCLEOTIDE SEQUENCE [LARGE SCALE GENOMIC DNA]</scope>
    <source>
        <strain evidence="15 16">01/688</strain>
    </source>
</reference>
<dbReference type="GO" id="GO:0009435">
    <property type="term" value="P:NAD+ biosynthetic process"/>
    <property type="evidence" value="ECO:0007669"/>
    <property type="project" value="UniProtKB-UniPathway"/>
</dbReference>
<evidence type="ECO:0000256" key="3">
    <source>
        <dbReference type="ARBA" id="ARBA00009400"/>
    </source>
</evidence>